<dbReference type="PANTHER" id="PTHR15398">
    <property type="entry name" value="BROMODOMAIN-CONTAINING PROTEIN 8"/>
    <property type="match status" value="1"/>
</dbReference>
<dbReference type="PRINTS" id="PR00503">
    <property type="entry name" value="BROMODOMAIN"/>
</dbReference>
<dbReference type="PROSITE" id="PS50014">
    <property type="entry name" value="BROMODOMAIN_2"/>
    <property type="match status" value="1"/>
</dbReference>
<proteinExistence type="predicted"/>
<dbReference type="GO" id="GO:0016740">
    <property type="term" value="F:transferase activity"/>
    <property type="evidence" value="ECO:0007669"/>
    <property type="project" value="UniProtKB-KW"/>
</dbReference>
<evidence type="ECO:0000256" key="2">
    <source>
        <dbReference type="PROSITE-ProRule" id="PRU00035"/>
    </source>
</evidence>
<dbReference type="InterPro" id="IPR036427">
    <property type="entry name" value="Bromodomain-like_sf"/>
</dbReference>
<keyword evidence="5" id="KW-0808">Transferase</keyword>
<name>A0A146KT25_LYGHE</name>
<evidence type="ECO:0000256" key="3">
    <source>
        <dbReference type="SAM" id="MobiDB-lite"/>
    </source>
</evidence>
<dbReference type="SUPFAM" id="SSF47370">
    <property type="entry name" value="Bromodomain"/>
    <property type="match status" value="1"/>
</dbReference>
<feature type="region of interest" description="Disordered" evidence="3">
    <location>
        <begin position="204"/>
        <end position="273"/>
    </location>
</feature>
<dbReference type="InterPro" id="IPR001487">
    <property type="entry name" value="Bromodomain"/>
</dbReference>
<keyword evidence="1 2" id="KW-0103">Bromodomain</keyword>
<organism evidence="5">
    <name type="scientific">Lygus hesperus</name>
    <name type="common">Western plant bug</name>
    <dbReference type="NCBI Taxonomy" id="30085"/>
    <lineage>
        <taxon>Eukaryota</taxon>
        <taxon>Metazoa</taxon>
        <taxon>Ecdysozoa</taxon>
        <taxon>Arthropoda</taxon>
        <taxon>Hexapoda</taxon>
        <taxon>Insecta</taxon>
        <taxon>Pterygota</taxon>
        <taxon>Neoptera</taxon>
        <taxon>Paraneoptera</taxon>
        <taxon>Hemiptera</taxon>
        <taxon>Heteroptera</taxon>
        <taxon>Panheteroptera</taxon>
        <taxon>Cimicomorpha</taxon>
        <taxon>Miridae</taxon>
        <taxon>Mirini</taxon>
        <taxon>Lygus</taxon>
    </lineage>
</organism>
<dbReference type="PANTHER" id="PTHR15398:SF4">
    <property type="entry name" value="BROMODOMAIN-CONTAINING PROTEIN 8 ISOFORM X1"/>
    <property type="match status" value="1"/>
</dbReference>
<feature type="non-terminal residue" evidence="5">
    <location>
        <position position="1"/>
    </location>
</feature>
<evidence type="ECO:0000256" key="1">
    <source>
        <dbReference type="ARBA" id="ARBA00023117"/>
    </source>
</evidence>
<evidence type="ECO:0000313" key="5">
    <source>
        <dbReference type="EMBL" id="JAP98069.1"/>
    </source>
</evidence>
<feature type="domain" description="Bromo" evidence="4">
    <location>
        <begin position="326"/>
        <end position="396"/>
    </location>
</feature>
<feature type="compositionally biased region" description="Polar residues" evidence="3">
    <location>
        <begin position="217"/>
        <end position="249"/>
    </location>
</feature>
<sequence length="521" mass="57588">SRTLRKYAVSPARRTVTAQQCYEQYSQLANALARANTVVYVNHYVTAHRTAYYMRQIRIHELQNALLGCVNYRRIYQADIDFMNGKPLQPKLFNHALYTLPNHTHNGYFCYCQTNTNGIALNLTSTSHTSSPLLSSSSTTSPTHQHTLLDNTSFPSVSSTNTSTMNVNVVSTTPTSAAAFTSPSQPQQFVILNTLYCNGGGVDSSTDTVESETSDTGINNTKSLPLNPSVQAHTRLTINTDSPGPVQTDSPLPSPSPSLNHHHQASTATTLPTLVSKDAVPASLPHPRLYCILSIQQSSTSTPITVYATARTHNQSTVRHIIECIKNHNKAGPFLYPVRESEAPRYYEIIHRPMDFGTITTLVQQGQVPHCFRLYELLSNVYTNCYTYNTRNTEVWNMAREMDIYSSIIFQTTYPEYAEVFTYSIPDTKRGGSRKVRSVKLYKFTYIPVPPPTPNCNICVDAASTSFNSSNNFTTSNINSNDVYATVPTPASAAVTALAAGTAMHPEPLSRTIKIERSQLG</sequence>
<protein>
    <submittedName>
        <fullName evidence="5">Histone acetyltransferase KAT2B</fullName>
    </submittedName>
</protein>
<dbReference type="SMART" id="SM00297">
    <property type="entry name" value="BROMO"/>
    <property type="match status" value="1"/>
</dbReference>
<evidence type="ECO:0000259" key="4">
    <source>
        <dbReference type="PROSITE" id="PS50014"/>
    </source>
</evidence>
<feature type="region of interest" description="Disordered" evidence="3">
    <location>
        <begin position="131"/>
        <end position="159"/>
    </location>
</feature>
<dbReference type="Pfam" id="PF00439">
    <property type="entry name" value="Bromodomain"/>
    <property type="match status" value="1"/>
</dbReference>
<gene>
    <name evidence="5" type="primary">Kat2b</name>
    <name evidence="5" type="ORF">g.24834</name>
</gene>
<dbReference type="GO" id="GO:0035267">
    <property type="term" value="C:NuA4 histone acetyltransferase complex"/>
    <property type="evidence" value="ECO:0007669"/>
    <property type="project" value="TreeGrafter"/>
</dbReference>
<reference evidence="5" key="1">
    <citation type="journal article" date="2016" name="Gigascience">
        <title>De novo construction of an expanded transcriptome assembly for the western tarnished plant bug, Lygus hesperus.</title>
        <authorList>
            <person name="Tassone E.E."/>
            <person name="Geib S.M."/>
            <person name="Hall B."/>
            <person name="Fabrick J.A."/>
            <person name="Brent C.S."/>
            <person name="Hull J.J."/>
        </authorList>
    </citation>
    <scope>NUCLEOTIDE SEQUENCE</scope>
</reference>
<dbReference type="Gene3D" id="1.20.920.10">
    <property type="entry name" value="Bromodomain-like"/>
    <property type="match status" value="1"/>
</dbReference>
<dbReference type="EMBL" id="GDHC01020559">
    <property type="protein sequence ID" value="JAP98069.1"/>
    <property type="molecule type" value="Transcribed_RNA"/>
</dbReference>
<dbReference type="AlphaFoldDB" id="A0A146KT25"/>
<accession>A0A146KT25</accession>